<evidence type="ECO:0000313" key="7">
    <source>
        <dbReference type="EMBL" id="BBZ75194.1"/>
    </source>
</evidence>
<keyword evidence="2 5" id="KW-0812">Transmembrane</keyword>
<name>A0A6N4W543_9MYCO</name>
<feature type="domain" description="O-antigen ligase-related" evidence="6">
    <location>
        <begin position="242"/>
        <end position="353"/>
    </location>
</feature>
<feature type="transmembrane region" description="Helical" evidence="5">
    <location>
        <begin position="96"/>
        <end position="118"/>
    </location>
</feature>
<feature type="transmembrane region" description="Helical" evidence="5">
    <location>
        <begin position="362"/>
        <end position="384"/>
    </location>
</feature>
<dbReference type="PANTHER" id="PTHR37422">
    <property type="entry name" value="TEICHURONIC ACID BIOSYNTHESIS PROTEIN TUAE"/>
    <property type="match status" value="1"/>
</dbReference>
<evidence type="ECO:0000259" key="6">
    <source>
        <dbReference type="Pfam" id="PF04932"/>
    </source>
</evidence>
<evidence type="ECO:0000313" key="8">
    <source>
        <dbReference type="Proteomes" id="UP000467249"/>
    </source>
</evidence>
<dbReference type="InterPro" id="IPR051533">
    <property type="entry name" value="WaaL-like"/>
</dbReference>
<gene>
    <name evidence="7" type="ORF">MANY_05310</name>
</gene>
<feature type="transmembrane region" description="Helical" evidence="5">
    <location>
        <begin position="396"/>
        <end position="412"/>
    </location>
</feature>
<dbReference type="PANTHER" id="PTHR37422:SF13">
    <property type="entry name" value="LIPOPOLYSACCHARIDE BIOSYNTHESIS PROTEIN PA4999-RELATED"/>
    <property type="match status" value="1"/>
</dbReference>
<keyword evidence="3 5" id="KW-1133">Transmembrane helix</keyword>
<dbReference type="RefSeq" id="WP_163802824.1">
    <property type="nucleotide sequence ID" value="NZ_AP022620.1"/>
</dbReference>
<keyword evidence="8" id="KW-1185">Reference proteome</keyword>
<sequence length="459" mass="48123">MTILSDVAIVAVCCLLSGAALVGGALPVAALLGLSSAVVGTYVGIRHPLWLYWLLAGALAALPFGYFPGVHAPLTFGLGIAVLLASLLHRNDNNTLAPLEIGIAVLVVASAVSVAATFESPTDIAEFGKWTVSTVLVIALLRLSPADLSRFGRIYAGASAAAALFAITIVAADPEGRLISYLSVVGYGRESNSTRFVYSDSGNAVRLAGTYIDPNTAGIGLLVALAVTLVVFSGWRRVGLATLFVVCVALTLSRAALFSILGGLVIVVLFHTLSSKQRRTIFVTLGVAVLAAAATPQVRRRVFSSFGSGDAGSSARADALDNFTSVMHGHWLFGLGWGRPEFKDPSKSFEVNYVANAPLLTVYRGGIITGLIFVAILLIAVTVAYRTLRGGDTPQAALAGIFIGFTVVALQLDFPVVTIPSVTMMFSVFLVFLAKNDPHQQQSAVQLGYRDDALVQGVR</sequence>
<evidence type="ECO:0000256" key="2">
    <source>
        <dbReference type="ARBA" id="ARBA00022692"/>
    </source>
</evidence>
<proteinExistence type="predicted"/>
<feature type="transmembrane region" description="Helical" evidence="5">
    <location>
        <begin position="154"/>
        <end position="172"/>
    </location>
</feature>
<reference evidence="7 8" key="1">
    <citation type="journal article" date="2019" name="Emerg. Microbes Infect.">
        <title>Comprehensive subspecies identification of 175 nontuberculous mycobacteria species based on 7547 genomic profiles.</title>
        <authorList>
            <person name="Matsumoto Y."/>
            <person name="Kinjo T."/>
            <person name="Motooka D."/>
            <person name="Nabeya D."/>
            <person name="Jung N."/>
            <person name="Uechi K."/>
            <person name="Horii T."/>
            <person name="Iida T."/>
            <person name="Fujita J."/>
            <person name="Nakamura S."/>
        </authorList>
    </citation>
    <scope>NUCLEOTIDE SEQUENCE [LARGE SCALE GENOMIC DNA]</scope>
    <source>
        <strain evidence="7 8">JCM 30275</strain>
    </source>
</reference>
<evidence type="ECO:0000256" key="4">
    <source>
        <dbReference type="ARBA" id="ARBA00023136"/>
    </source>
</evidence>
<dbReference type="Proteomes" id="UP000467249">
    <property type="component" value="Chromosome"/>
</dbReference>
<dbReference type="InterPro" id="IPR007016">
    <property type="entry name" value="O-antigen_ligase-rel_domated"/>
</dbReference>
<dbReference type="GO" id="GO:0016020">
    <property type="term" value="C:membrane"/>
    <property type="evidence" value="ECO:0007669"/>
    <property type="project" value="UniProtKB-SubCell"/>
</dbReference>
<feature type="transmembrane region" description="Helical" evidence="5">
    <location>
        <begin position="216"/>
        <end position="235"/>
    </location>
</feature>
<dbReference type="Pfam" id="PF04932">
    <property type="entry name" value="Wzy_C"/>
    <property type="match status" value="1"/>
</dbReference>
<protein>
    <recommendedName>
        <fullName evidence="6">O-antigen ligase-related domain-containing protein</fullName>
    </recommendedName>
</protein>
<feature type="transmembrane region" description="Helical" evidence="5">
    <location>
        <begin position="241"/>
        <end position="269"/>
    </location>
</feature>
<dbReference type="KEGG" id="many:MANY_05310"/>
<feature type="transmembrane region" description="Helical" evidence="5">
    <location>
        <begin position="281"/>
        <end position="298"/>
    </location>
</feature>
<evidence type="ECO:0000256" key="5">
    <source>
        <dbReference type="SAM" id="Phobius"/>
    </source>
</evidence>
<evidence type="ECO:0000256" key="1">
    <source>
        <dbReference type="ARBA" id="ARBA00004141"/>
    </source>
</evidence>
<feature type="transmembrane region" description="Helical" evidence="5">
    <location>
        <begin position="50"/>
        <end position="67"/>
    </location>
</feature>
<evidence type="ECO:0000256" key="3">
    <source>
        <dbReference type="ARBA" id="ARBA00022989"/>
    </source>
</evidence>
<accession>A0A6N4W543</accession>
<keyword evidence="4 5" id="KW-0472">Membrane</keyword>
<dbReference type="EMBL" id="AP022620">
    <property type="protein sequence ID" value="BBZ75194.1"/>
    <property type="molecule type" value="Genomic_DNA"/>
</dbReference>
<dbReference type="AlphaFoldDB" id="A0A6N4W543"/>
<organism evidence="7 8">
    <name type="scientific">Mycolicibacterium anyangense</name>
    <dbReference type="NCBI Taxonomy" id="1431246"/>
    <lineage>
        <taxon>Bacteria</taxon>
        <taxon>Bacillati</taxon>
        <taxon>Actinomycetota</taxon>
        <taxon>Actinomycetes</taxon>
        <taxon>Mycobacteriales</taxon>
        <taxon>Mycobacteriaceae</taxon>
        <taxon>Mycolicibacterium</taxon>
    </lineage>
</organism>
<comment type="subcellular location">
    <subcellularLocation>
        <location evidence="1">Membrane</location>
        <topology evidence="1">Multi-pass membrane protein</topology>
    </subcellularLocation>
</comment>